<dbReference type="GO" id="GO:0016020">
    <property type="term" value="C:membrane"/>
    <property type="evidence" value="ECO:0007669"/>
    <property type="project" value="UniProtKB-SubCell"/>
</dbReference>
<evidence type="ECO:0000256" key="7">
    <source>
        <dbReference type="ARBA" id="ARBA00023265"/>
    </source>
</evidence>
<keyword evidence="5 9" id="KW-1133">Transmembrane helix</keyword>
<dbReference type="GO" id="GO:0006952">
    <property type="term" value="P:defense response"/>
    <property type="evidence" value="ECO:0007669"/>
    <property type="project" value="UniProtKB-KW"/>
</dbReference>
<evidence type="ECO:0000313" key="10">
    <source>
        <dbReference type="EnsemblPlants" id="TuG1812G0700000261.01.T01"/>
    </source>
</evidence>
<dbReference type="AlphaFoldDB" id="A0A8R7QZ60"/>
<evidence type="ECO:0000256" key="3">
    <source>
        <dbReference type="ARBA" id="ARBA00022692"/>
    </source>
</evidence>
<dbReference type="PANTHER" id="PTHR31942">
    <property type="entry name" value="MLO-LIKE PROTEIN 1"/>
    <property type="match status" value="1"/>
</dbReference>
<accession>A0A8R7QZ60</accession>
<sequence length="105" mass="11259">MGKPACVITRVVISVISQFICGYSTLPLYAIVSQMGNSFKKSIIDGNVNEGLVNWAEKARRSTRVPNRAAIDANSSPIDEANGGAFEMANTPERSSVEQGTARLI</sequence>
<name>A0A8R7QZ60_TRIUA</name>
<reference evidence="11" key="1">
    <citation type="journal article" date="2013" name="Nature">
        <title>Draft genome of the wheat A-genome progenitor Triticum urartu.</title>
        <authorList>
            <person name="Ling H.Q."/>
            <person name="Zhao S."/>
            <person name="Liu D."/>
            <person name="Wang J."/>
            <person name="Sun H."/>
            <person name="Zhang C."/>
            <person name="Fan H."/>
            <person name="Li D."/>
            <person name="Dong L."/>
            <person name="Tao Y."/>
            <person name="Gao C."/>
            <person name="Wu H."/>
            <person name="Li Y."/>
            <person name="Cui Y."/>
            <person name="Guo X."/>
            <person name="Zheng S."/>
            <person name="Wang B."/>
            <person name="Yu K."/>
            <person name="Liang Q."/>
            <person name="Yang W."/>
            <person name="Lou X."/>
            <person name="Chen J."/>
            <person name="Feng M."/>
            <person name="Jian J."/>
            <person name="Zhang X."/>
            <person name="Luo G."/>
            <person name="Jiang Y."/>
            <person name="Liu J."/>
            <person name="Wang Z."/>
            <person name="Sha Y."/>
            <person name="Zhang B."/>
            <person name="Wu H."/>
            <person name="Tang D."/>
            <person name="Shen Q."/>
            <person name="Xue P."/>
            <person name="Zou S."/>
            <person name="Wang X."/>
            <person name="Liu X."/>
            <person name="Wang F."/>
            <person name="Yang Y."/>
            <person name="An X."/>
            <person name="Dong Z."/>
            <person name="Zhang K."/>
            <person name="Zhang X."/>
            <person name="Luo M.C."/>
            <person name="Dvorak J."/>
            <person name="Tong Y."/>
            <person name="Wang J."/>
            <person name="Yang H."/>
            <person name="Li Z."/>
            <person name="Wang D."/>
            <person name="Zhang A."/>
            <person name="Wang J."/>
        </authorList>
    </citation>
    <scope>NUCLEOTIDE SEQUENCE</scope>
    <source>
        <strain evidence="11">cv. G1812</strain>
    </source>
</reference>
<reference evidence="10" key="2">
    <citation type="submission" date="2018-03" db="EMBL/GenBank/DDBJ databases">
        <title>The Triticum urartu genome reveals the dynamic nature of wheat genome evolution.</title>
        <authorList>
            <person name="Ling H."/>
            <person name="Ma B."/>
            <person name="Shi X."/>
            <person name="Liu H."/>
            <person name="Dong L."/>
            <person name="Sun H."/>
            <person name="Cao Y."/>
            <person name="Gao Q."/>
            <person name="Zheng S."/>
            <person name="Li Y."/>
            <person name="Yu Y."/>
            <person name="Du H."/>
            <person name="Qi M."/>
            <person name="Li Y."/>
            <person name="Yu H."/>
            <person name="Cui Y."/>
            <person name="Wang N."/>
            <person name="Chen C."/>
            <person name="Wu H."/>
            <person name="Zhao Y."/>
            <person name="Zhang J."/>
            <person name="Li Y."/>
            <person name="Zhou W."/>
            <person name="Zhang B."/>
            <person name="Hu W."/>
            <person name="Eijk M."/>
            <person name="Tang J."/>
            <person name="Witsenboer H."/>
            <person name="Zhao S."/>
            <person name="Li Z."/>
            <person name="Zhang A."/>
            <person name="Wang D."/>
            <person name="Liang C."/>
        </authorList>
    </citation>
    <scope>NUCLEOTIDE SEQUENCE [LARGE SCALE GENOMIC DNA]</scope>
    <source>
        <strain evidence="10">cv. G1812</strain>
    </source>
</reference>
<keyword evidence="7" id="KW-0568">Pathogenesis-related protein</keyword>
<dbReference type="EnsemblPlants" id="TuG1812G0700000261.01.T01">
    <property type="protein sequence ID" value="TuG1812G0700000261.01.T01"/>
    <property type="gene ID" value="TuG1812G0700000261.01"/>
</dbReference>
<dbReference type="Pfam" id="PF03094">
    <property type="entry name" value="Mlo"/>
    <property type="match status" value="1"/>
</dbReference>
<dbReference type="Gramene" id="TuG1812G0700000261.01.T01">
    <property type="protein sequence ID" value="TuG1812G0700000261.01.T01"/>
    <property type="gene ID" value="TuG1812G0700000261.01"/>
</dbReference>
<dbReference type="RefSeq" id="XP_048546534.1">
    <property type="nucleotide sequence ID" value="XM_048690577.1"/>
</dbReference>
<reference evidence="10" key="3">
    <citation type="submission" date="2022-06" db="UniProtKB">
        <authorList>
            <consortium name="EnsemblPlants"/>
        </authorList>
    </citation>
    <scope>IDENTIFICATION</scope>
</reference>
<dbReference type="InterPro" id="IPR004326">
    <property type="entry name" value="Mlo"/>
</dbReference>
<dbReference type="KEGG" id="tua:125525573"/>
<dbReference type="PANTHER" id="PTHR31942:SF102">
    <property type="entry name" value="MLO-LIKE PROTEIN"/>
    <property type="match status" value="1"/>
</dbReference>
<feature type="transmembrane region" description="Helical" evidence="9">
    <location>
        <begin position="12"/>
        <end position="32"/>
    </location>
</feature>
<evidence type="ECO:0000256" key="5">
    <source>
        <dbReference type="ARBA" id="ARBA00022989"/>
    </source>
</evidence>
<evidence type="ECO:0000256" key="8">
    <source>
        <dbReference type="SAM" id="MobiDB-lite"/>
    </source>
</evidence>
<dbReference type="Proteomes" id="UP000015106">
    <property type="component" value="Chromosome 7"/>
</dbReference>
<evidence type="ECO:0000256" key="4">
    <source>
        <dbReference type="ARBA" id="ARBA00022821"/>
    </source>
</evidence>
<feature type="region of interest" description="Disordered" evidence="8">
    <location>
        <begin position="73"/>
        <end position="105"/>
    </location>
</feature>
<evidence type="ECO:0000313" key="11">
    <source>
        <dbReference type="Proteomes" id="UP000015106"/>
    </source>
</evidence>
<evidence type="ECO:0000256" key="6">
    <source>
        <dbReference type="ARBA" id="ARBA00023136"/>
    </source>
</evidence>
<keyword evidence="3 9" id="KW-0812">Transmembrane</keyword>
<keyword evidence="4" id="KW-0611">Plant defense</keyword>
<dbReference type="GeneID" id="125525573"/>
<organism evidence="10 11">
    <name type="scientific">Triticum urartu</name>
    <name type="common">Red wild einkorn</name>
    <name type="synonym">Crithodium urartu</name>
    <dbReference type="NCBI Taxonomy" id="4572"/>
    <lineage>
        <taxon>Eukaryota</taxon>
        <taxon>Viridiplantae</taxon>
        <taxon>Streptophyta</taxon>
        <taxon>Embryophyta</taxon>
        <taxon>Tracheophyta</taxon>
        <taxon>Spermatophyta</taxon>
        <taxon>Magnoliopsida</taxon>
        <taxon>Liliopsida</taxon>
        <taxon>Poales</taxon>
        <taxon>Poaceae</taxon>
        <taxon>BOP clade</taxon>
        <taxon>Pooideae</taxon>
        <taxon>Triticodae</taxon>
        <taxon>Triticeae</taxon>
        <taxon>Triticinae</taxon>
        <taxon>Triticum</taxon>
    </lineage>
</organism>
<gene>
    <name evidence="10" type="primary">LOC125525573</name>
</gene>
<comment type="similarity">
    <text evidence="2">Belongs to the MLO family.</text>
</comment>
<evidence type="ECO:0000256" key="2">
    <source>
        <dbReference type="ARBA" id="ARBA00006574"/>
    </source>
</evidence>
<dbReference type="OrthoDB" id="787117at2759"/>
<evidence type="ECO:0000256" key="9">
    <source>
        <dbReference type="SAM" id="Phobius"/>
    </source>
</evidence>
<keyword evidence="11" id="KW-1185">Reference proteome</keyword>
<comment type="subcellular location">
    <subcellularLocation>
        <location evidence="1">Membrane</location>
        <topology evidence="1">Multi-pass membrane protein</topology>
    </subcellularLocation>
</comment>
<proteinExistence type="inferred from homology"/>
<keyword evidence="6 9" id="KW-0472">Membrane</keyword>
<protein>
    <submittedName>
        <fullName evidence="10">Uncharacterized protein</fullName>
    </submittedName>
</protein>
<evidence type="ECO:0000256" key="1">
    <source>
        <dbReference type="ARBA" id="ARBA00004141"/>
    </source>
</evidence>